<comment type="caution">
    <text evidence="12">The sequence shown here is derived from an EMBL/GenBank/DDBJ whole genome shotgun (WGS) entry which is preliminary data.</text>
</comment>
<feature type="region of interest" description="Disordered" evidence="10">
    <location>
        <begin position="542"/>
        <end position="605"/>
    </location>
</feature>
<protein>
    <submittedName>
        <fullName evidence="12">Transcription initiation factor</fullName>
    </submittedName>
</protein>
<feature type="region of interest" description="Disordered" evidence="10">
    <location>
        <begin position="743"/>
        <end position="983"/>
    </location>
</feature>
<feature type="compositionally biased region" description="Acidic residues" evidence="10">
    <location>
        <begin position="937"/>
        <end position="969"/>
    </location>
</feature>
<dbReference type="Pfam" id="PF00382">
    <property type="entry name" value="TFIIB"/>
    <property type="match status" value="2"/>
</dbReference>
<feature type="compositionally biased region" description="Polar residues" evidence="10">
    <location>
        <begin position="579"/>
        <end position="594"/>
    </location>
</feature>
<keyword evidence="7" id="KW-0010">Activator</keyword>
<keyword evidence="13" id="KW-1185">Reference proteome</keyword>
<keyword evidence="8" id="KW-0804">Transcription</keyword>
<proteinExistence type="inferred from homology"/>
<feature type="domain" description="Cyclin-like" evidence="11">
    <location>
        <begin position="265"/>
        <end position="350"/>
    </location>
</feature>
<evidence type="ECO:0000256" key="10">
    <source>
        <dbReference type="SAM" id="MobiDB-lite"/>
    </source>
</evidence>
<feature type="region of interest" description="Disordered" evidence="10">
    <location>
        <begin position="121"/>
        <end position="141"/>
    </location>
</feature>
<dbReference type="InterPro" id="IPR011665">
    <property type="entry name" value="BRF1_TBP-bd_dom"/>
</dbReference>
<comment type="similarity">
    <text evidence="2">Belongs to the TFIIB family.</text>
</comment>
<dbReference type="GO" id="GO:0017025">
    <property type="term" value="F:TBP-class protein binding"/>
    <property type="evidence" value="ECO:0007669"/>
    <property type="project" value="InterPro"/>
</dbReference>
<evidence type="ECO:0000256" key="1">
    <source>
        <dbReference type="ARBA" id="ARBA00004123"/>
    </source>
</evidence>
<dbReference type="GO" id="GO:0097550">
    <property type="term" value="C:transcription preinitiation complex"/>
    <property type="evidence" value="ECO:0007669"/>
    <property type="project" value="TreeGrafter"/>
</dbReference>
<organism evidence="12 13">
    <name type="scientific">Exophiala viscosa</name>
    <dbReference type="NCBI Taxonomy" id="2486360"/>
    <lineage>
        <taxon>Eukaryota</taxon>
        <taxon>Fungi</taxon>
        <taxon>Dikarya</taxon>
        <taxon>Ascomycota</taxon>
        <taxon>Pezizomycotina</taxon>
        <taxon>Eurotiomycetes</taxon>
        <taxon>Chaetothyriomycetidae</taxon>
        <taxon>Chaetothyriales</taxon>
        <taxon>Herpotrichiellaceae</taxon>
        <taxon>Exophiala</taxon>
    </lineage>
</organism>
<dbReference type="Proteomes" id="UP001203852">
    <property type="component" value="Unassembled WGS sequence"/>
</dbReference>
<dbReference type="GO" id="GO:0005634">
    <property type="term" value="C:nucleus"/>
    <property type="evidence" value="ECO:0007669"/>
    <property type="project" value="UniProtKB-SubCell"/>
</dbReference>
<dbReference type="GO" id="GO:0000995">
    <property type="term" value="F:RNA polymerase III general transcription initiation factor activity"/>
    <property type="evidence" value="ECO:0007669"/>
    <property type="project" value="TreeGrafter"/>
</dbReference>
<dbReference type="GO" id="GO:0000126">
    <property type="term" value="C:transcription factor TFIIIB complex"/>
    <property type="evidence" value="ECO:0007669"/>
    <property type="project" value="TreeGrafter"/>
</dbReference>
<feature type="region of interest" description="Disordered" evidence="10">
    <location>
        <begin position="656"/>
        <end position="716"/>
    </location>
</feature>
<feature type="compositionally biased region" description="Low complexity" evidence="10">
    <location>
        <begin position="466"/>
        <end position="476"/>
    </location>
</feature>
<keyword evidence="3" id="KW-0479">Metal-binding</keyword>
<keyword evidence="6" id="KW-0805">Transcription regulation</keyword>
<dbReference type="Pfam" id="PF07741">
    <property type="entry name" value="BRF1"/>
    <property type="match status" value="1"/>
</dbReference>
<dbReference type="InterPro" id="IPR000812">
    <property type="entry name" value="TFIIB"/>
</dbReference>
<feature type="compositionally biased region" description="Polar residues" evidence="10">
    <location>
        <begin position="905"/>
        <end position="932"/>
    </location>
</feature>
<evidence type="ECO:0000256" key="8">
    <source>
        <dbReference type="ARBA" id="ARBA00023163"/>
    </source>
</evidence>
<sequence length="983" mass="107229">MSLKPPPPKPRAGQHRKSAYRGPRIDGLGSPAPPSLRQPSPSFTRASTPRRTGPKSLKCSNPHCPNPNIVESEQGLICDTCGAVAQEESGLVSEQGFGETESGRITALGAHVGEHQTHQRTYAPGGGLLGHAGREPTVNRDRSEAHAKTVMQSYQTLLGVRLTEVDAGMQIFRLAWANSFVQGRTIDSVAVVCLYLACRRKHEQINKERRPMYSLMLIDFAEKLNIDVFALGKMYTDLVRKLYLQPDGSVQADVSGDLMAMGPEVLVSRFVDQLEFDKVHRDKIKMDAIRIVQRMKRDWMSTGRRPAGVCGAAIILAARMNNYRRTTREVVLTAKVTEITINKRLEEFQETASSQLSVSQFRNNELLDSLVPADPPSYQRGLNPKPKKKRGRPRKNPLPETADEIEGDGTTPGPQQTGNTDDGQPPAKRARLDQDADREGDGRRDLEGFRIPAIPQRQTPIDPALTSVSVAATSSSDGDATKTRGSGRPPGARNWQAPPVLNAEIAIENELEQDVLAAFQDNPELDPTGAYAADLQEQYANAGALPTQPIEDIPLPDLNPLGPTALGNSKDKTPGPPVDTNQGNLGHVSLSPTLKPNEFDDDEDVSSCLLSEDEARIKERVWVSMNADWLRHDHAKRIKQELKEADMRARGLDPAKEALKASIAKTKRKDGTKKPGRRGDVSYLNEREKVGAEGGAEGDDGEFSRADRERSAAESVRKMFQTRGVFSRRINYDVVDSIYGIDSADSADSRSVSRSQSVASEVPGQDAREGSVARSVTETVLGAEAIFRGNGGRSAGRERSKASFAAERRERKKKEQQLRESQDRERERSASASQSRSPSAPAAEGRAREQRESTVPSPEPEAVPEGQSKSGAQQQPTPPPTQSQDTPQVSSSGPPPIRVSATIPKVSSSARPQIQQSTPSSQGTAGPTQETTPGGDADNEDDNNGDDDDQDEAENDDEEDDYVREDVDLDAAFAGEEYEDDEY</sequence>
<evidence type="ECO:0000259" key="11">
    <source>
        <dbReference type="SMART" id="SM00385"/>
    </source>
</evidence>
<feature type="compositionally biased region" description="Basic and acidic residues" evidence="10">
    <location>
        <begin position="702"/>
        <end position="716"/>
    </location>
</feature>
<feature type="compositionally biased region" description="Low complexity" evidence="10">
    <location>
        <begin position="743"/>
        <end position="760"/>
    </location>
</feature>
<dbReference type="PANTHER" id="PTHR11618">
    <property type="entry name" value="TRANSCRIPTION INITIATION FACTOR IIB-RELATED"/>
    <property type="match status" value="1"/>
</dbReference>
<evidence type="ECO:0000256" key="7">
    <source>
        <dbReference type="ARBA" id="ARBA00023159"/>
    </source>
</evidence>
<evidence type="ECO:0000256" key="9">
    <source>
        <dbReference type="ARBA" id="ARBA00023242"/>
    </source>
</evidence>
<feature type="compositionally biased region" description="Basic and acidic residues" evidence="10">
    <location>
        <begin position="795"/>
        <end position="829"/>
    </location>
</feature>
<feature type="compositionally biased region" description="Low complexity" evidence="10">
    <location>
        <begin position="408"/>
        <end position="421"/>
    </location>
</feature>
<comment type="subcellular location">
    <subcellularLocation>
        <location evidence="1">Nucleus</location>
    </subcellularLocation>
</comment>
<evidence type="ECO:0000256" key="5">
    <source>
        <dbReference type="ARBA" id="ARBA00022833"/>
    </source>
</evidence>
<dbReference type="InterPro" id="IPR013150">
    <property type="entry name" value="TFIIB_cyclin"/>
</dbReference>
<feature type="compositionally biased region" description="Basic and acidic residues" evidence="10">
    <location>
        <begin position="677"/>
        <end position="691"/>
    </location>
</feature>
<feature type="compositionally biased region" description="Basic and acidic residues" evidence="10">
    <location>
        <begin position="430"/>
        <end position="448"/>
    </location>
</feature>
<dbReference type="Gene3D" id="1.10.472.10">
    <property type="entry name" value="Cyclin-like"/>
    <property type="match status" value="2"/>
</dbReference>
<evidence type="ECO:0000313" key="13">
    <source>
        <dbReference type="Proteomes" id="UP001203852"/>
    </source>
</evidence>
<dbReference type="AlphaFoldDB" id="A0AAN6III2"/>
<feature type="domain" description="Cyclin-like" evidence="11">
    <location>
        <begin position="149"/>
        <end position="240"/>
    </location>
</feature>
<dbReference type="GO" id="GO:0070897">
    <property type="term" value="P:transcription preinitiation complex assembly"/>
    <property type="evidence" value="ECO:0007669"/>
    <property type="project" value="InterPro"/>
</dbReference>
<dbReference type="GO" id="GO:0008270">
    <property type="term" value="F:zinc ion binding"/>
    <property type="evidence" value="ECO:0007669"/>
    <property type="project" value="UniProtKB-KW"/>
</dbReference>
<dbReference type="EMBL" id="MU404351">
    <property type="protein sequence ID" value="KAI1616524.1"/>
    <property type="molecule type" value="Genomic_DNA"/>
</dbReference>
<dbReference type="InterPro" id="IPR036915">
    <property type="entry name" value="Cyclin-like_sf"/>
</dbReference>
<dbReference type="CDD" id="cd20554">
    <property type="entry name" value="CYCLIN_TFIIIB90_rpt2"/>
    <property type="match status" value="1"/>
</dbReference>
<feature type="region of interest" description="Disordered" evidence="10">
    <location>
        <begin position="368"/>
        <end position="496"/>
    </location>
</feature>
<dbReference type="GO" id="GO:0001006">
    <property type="term" value="F:RNA polymerase III type 3 promoter sequence-specific DNA binding"/>
    <property type="evidence" value="ECO:0007669"/>
    <property type="project" value="TreeGrafter"/>
</dbReference>
<evidence type="ECO:0000256" key="3">
    <source>
        <dbReference type="ARBA" id="ARBA00022723"/>
    </source>
</evidence>
<feature type="compositionally biased region" description="Pro residues" evidence="10">
    <location>
        <begin position="1"/>
        <end position="10"/>
    </location>
</feature>
<dbReference type="FunFam" id="1.10.472.10:FF:000002">
    <property type="entry name" value="Transcription factor IIIB 90 kDa subunit"/>
    <property type="match status" value="1"/>
</dbReference>
<keyword evidence="4" id="KW-0863">Zinc-finger</keyword>
<feature type="region of interest" description="Disordered" evidence="10">
    <location>
        <begin position="1"/>
        <end position="62"/>
    </location>
</feature>
<dbReference type="SUPFAM" id="SSF47954">
    <property type="entry name" value="Cyclin-like"/>
    <property type="match status" value="2"/>
</dbReference>
<feature type="compositionally biased region" description="Polar residues" evidence="10">
    <location>
        <begin position="37"/>
        <end position="50"/>
    </location>
</feature>
<gene>
    <name evidence="12" type="ORF">EDD36DRAFT_461406</name>
</gene>
<reference evidence="12" key="1">
    <citation type="journal article" date="2022" name="bioRxiv">
        <title>Deciphering the potential niche of two novel black yeast fungi from a biological soil crust based on their genomes, phenotypes, and melanin regulation.</title>
        <authorList>
            <consortium name="DOE Joint Genome Institute"/>
            <person name="Carr E.C."/>
            <person name="Barton Q."/>
            <person name="Grambo S."/>
            <person name="Sullivan M."/>
            <person name="Renfro C.M."/>
            <person name="Kuo A."/>
            <person name="Pangilinan J."/>
            <person name="Lipzen A."/>
            <person name="Keymanesh K."/>
            <person name="Savage E."/>
            <person name="Barry K."/>
            <person name="Grigoriev I.V."/>
            <person name="Riekhof W.R."/>
            <person name="Harris S.S."/>
        </authorList>
    </citation>
    <scope>NUCLEOTIDE SEQUENCE</scope>
    <source>
        <strain evidence="12">JF 03-4F</strain>
    </source>
</reference>
<evidence type="ECO:0000256" key="4">
    <source>
        <dbReference type="ARBA" id="ARBA00022771"/>
    </source>
</evidence>
<dbReference type="Gene3D" id="1.20.5.650">
    <property type="entry name" value="Single helix bin"/>
    <property type="match status" value="1"/>
</dbReference>
<dbReference type="SMART" id="SM00385">
    <property type="entry name" value="CYCLIN"/>
    <property type="match status" value="2"/>
</dbReference>
<keyword evidence="5" id="KW-0862">Zinc</keyword>
<evidence type="ECO:0000313" key="12">
    <source>
        <dbReference type="EMBL" id="KAI1616524.1"/>
    </source>
</evidence>
<evidence type="ECO:0000256" key="6">
    <source>
        <dbReference type="ARBA" id="ARBA00023015"/>
    </source>
</evidence>
<feature type="compositionally biased region" description="Low complexity" evidence="10">
    <location>
        <begin position="882"/>
        <end position="892"/>
    </location>
</feature>
<feature type="compositionally biased region" description="Low complexity" evidence="10">
    <location>
        <begin position="830"/>
        <end position="844"/>
    </location>
</feature>
<feature type="compositionally biased region" description="Basic residues" evidence="10">
    <location>
        <begin position="385"/>
        <end position="395"/>
    </location>
</feature>
<feature type="compositionally biased region" description="Basic and acidic residues" evidence="10">
    <location>
        <begin position="132"/>
        <end position="141"/>
    </location>
</feature>
<name>A0AAN6III2_9EURO</name>
<dbReference type="PANTHER" id="PTHR11618:SF4">
    <property type="entry name" value="TRANSCRIPTION FACTOR IIIB 90 KDA SUBUNIT"/>
    <property type="match status" value="1"/>
</dbReference>
<accession>A0AAN6III2</accession>
<keyword evidence="9" id="KW-0539">Nucleus</keyword>
<dbReference type="InterPro" id="IPR013763">
    <property type="entry name" value="Cyclin-like_dom"/>
</dbReference>
<feature type="compositionally biased region" description="Basic residues" evidence="10">
    <location>
        <begin position="665"/>
        <end position="676"/>
    </location>
</feature>
<evidence type="ECO:0000256" key="2">
    <source>
        <dbReference type="ARBA" id="ARBA00010857"/>
    </source>
</evidence>